<evidence type="ECO:0000313" key="17">
    <source>
        <dbReference type="Proteomes" id="UP000198977"/>
    </source>
</evidence>
<evidence type="ECO:0000256" key="8">
    <source>
        <dbReference type="ARBA" id="ARBA00022777"/>
    </source>
</evidence>
<evidence type="ECO:0000256" key="6">
    <source>
        <dbReference type="ARBA" id="ARBA00022679"/>
    </source>
</evidence>
<keyword evidence="6" id="KW-0808">Transferase</keyword>
<dbReference type="EC" id="2.7.9.1" evidence="4"/>
<protein>
    <recommendedName>
        <fullName evidence="5">Pyruvate, phosphate dikinase</fullName>
        <ecNumber evidence="4">2.7.9.1</ecNumber>
    </recommendedName>
    <alternativeName>
        <fullName evidence="10">Pyruvate, orthophosphate dikinase</fullName>
    </alternativeName>
</protein>
<feature type="binding site" evidence="12">
    <location>
        <position position="745"/>
    </location>
    <ligand>
        <name>substrate</name>
    </ligand>
</feature>
<dbReference type="InterPro" id="IPR015813">
    <property type="entry name" value="Pyrv/PenolPyrv_kinase-like_dom"/>
</dbReference>
<dbReference type="Gene3D" id="3.30.470.20">
    <property type="entry name" value="ATP-grasp fold, B domain"/>
    <property type="match status" value="1"/>
</dbReference>
<dbReference type="SUPFAM" id="SSF56059">
    <property type="entry name" value="Glutathione synthetase ATP-binding domain-like"/>
    <property type="match status" value="1"/>
</dbReference>
<dbReference type="GO" id="GO:0016301">
    <property type="term" value="F:kinase activity"/>
    <property type="evidence" value="ECO:0007669"/>
    <property type="project" value="UniProtKB-KW"/>
</dbReference>
<dbReference type="RefSeq" id="WP_143092440.1">
    <property type="nucleotide sequence ID" value="NZ_FOMW01000006.1"/>
</dbReference>
<evidence type="ECO:0000256" key="13">
    <source>
        <dbReference type="PIRSR" id="PIRSR000853-3"/>
    </source>
</evidence>
<feature type="binding site" evidence="12">
    <location>
        <position position="747"/>
    </location>
    <ligand>
        <name>substrate</name>
    </ligand>
</feature>
<keyword evidence="17" id="KW-1185">Reference proteome</keyword>
<keyword evidence="16" id="KW-0670">Pyruvate</keyword>
<dbReference type="PANTHER" id="PTHR22931:SF9">
    <property type="entry name" value="PYRUVATE, PHOSPHATE DIKINASE 1, CHLOROPLASTIC"/>
    <property type="match status" value="1"/>
</dbReference>
<feature type="active site" description="Tele-phosphohistidine intermediate" evidence="11">
    <location>
        <position position="434"/>
    </location>
</feature>
<comment type="cofactor">
    <cofactor evidence="1 13">
        <name>Mg(2+)</name>
        <dbReference type="ChEBI" id="CHEBI:18420"/>
    </cofactor>
</comment>
<dbReference type="EMBL" id="FOMW01000006">
    <property type="protein sequence ID" value="SFE26616.1"/>
    <property type="molecule type" value="Genomic_DNA"/>
</dbReference>
<dbReference type="InterPro" id="IPR008279">
    <property type="entry name" value="PEP-util_enz_mobile_dom"/>
</dbReference>
<dbReference type="Gene3D" id="3.20.20.60">
    <property type="entry name" value="Phosphoenolpyruvate-binding domains"/>
    <property type="match status" value="1"/>
</dbReference>
<evidence type="ECO:0000259" key="14">
    <source>
        <dbReference type="Pfam" id="PF00391"/>
    </source>
</evidence>
<name>A0A1I1Z480_9RHOB</name>
<feature type="binding site" evidence="12">
    <location>
        <position position="541"/>
    </location>
    <ligand>
        <name>substrate</name>
    </ligand>
</feature>
<evidence type="ECO:0000256" key="3">
    <source>
        <dbReference type="ARBA" id="ARBA00007837"/>
    </source>
</evidence>
<feature type="binding site" evidence="13">
    <location>
        <position position="748"/>
    </location>
    <ligand>
        <name>Mg(2+)</name>
        <dbReference type="ChEBI" id="CHEBI:18420"/>
    </ligand>
</feature>
<evidence type="ECO:0000256" key="12">
    <source>
        <dbReference type="PIRSR" id="PIRSR000853-2"/>
    </source>
</evidence>
<dbReference type="Pfam" id="PF02896">
    <property type="entry name" value="PEP-utilizers_C"/>
    <property type="match status" value="1"/>
</dbReference>
<gene>
    <name evidence="16" type="ORF">SAMN04488523_10648</name>
</gene>
<dbReference type="InterPro" id="IPR036637">
    <property type="entry name" value="Phosphohistidine_dom_sf"/>
</dbReference>
<dbReference type="Pfam" id="PF00391">
    <property type="entry name" value="PEP-utilizers"/>
    <property type="match status" value="1"/>
</dbReference>
<comment type="function">
    <text evidence="2">Catalyzes the reversible phosphorylation of pyruvate and phosphate.</text>
</comment>
<evidence type="ECO:0000256" key="7">
    <source>
        <dbReference type="ARBA" id="ARBA00022723"/>
    </source>
</evidence>
<evidence type="ECO:0000256" key="11">
    <source>
        <dbReference type="PIRSR" id="PIRSR000853-1"/>
    </source>
</evidence>
<keyword evidence="7 13" id="KW-0479">Metal-binding</keyword>
<dbReference type="PANTHER" id="PTHR22931">
    <property type="entry name" value="PHOSPHOENOLPYRUVATE DIKINASE-RELATED"/>
    <property type="match status" value="1"/>
</dbReference>
<dbReference type="OrthoDB" id="9765468at2"/>
<evidence type="ECO:0000256" key="2">
    <source>
        <dbReference type="ARBA" id="ARBA00003144"/>
    </source>
</evidence>
<dbReference type="InterPro" id="IPR013815">
    <property type="entry name" value="ATP_grasp_subdomain_1"/>
</dbReference>
<dbReference type="GO" id="GO:0005524">
    <property type="term" value="F:ATP binding"/>
    <property type="evidence" value="ECO:0007669"/>
    <property type="project" value="InterPro"/>
</dbReference>
<dbReference type="InterPro" id="IPR010121">
    <property type="entry name" value="Pyruvate_phosphate_dikinase"/>
</dbReference>
<dbReference type="GO" id="GO:0050242">
    <property type="term" value="F:pyruvate, phosphate dikinase activity"/>
    <property type="evidence" value="ECO:0007669"/>
    <property type="project" value="UniProtKB-EC"/>
</dbReference>
<dbReference type="SUPFAM" id="SSF52009">
    <property type="entry name" value="Phosphohistidine domain"/>
    <property type="match status" value="1"/>
</dbReference>
<dbReference type="SUPFAM" id="SSF51621">
    <property type="entry name" value="Phosphoenolpyruvate/pyruvate domain"/>
    <property type="match status" value="1"/>
</dbReference>
<feature type="binding site" evidence="13">
    <location>
        <position position="724"/>
    </location>
    <ligand>
        <name>Mg(2+)</name>
        <dbReference type="ChEBI" id="CHEBI:18420"/>
    </ligand>
</feature>
<evidence type="ECO:0000313" key="16">
    <source>
        <dbReference type="EMBL" id="SFE26616.1"/>
    </source>
</evidence>
<feature type="binding site" evidence="12">
    <location>
        <position position="746"/>
    </location>
    <ligand>
        <name>substrate</name>
    </ligand>
</feature>
<keyword evidence="9 13" id="KW-0460">Magnesium</keyword>
<keyword evidence="8 16" id="KW-0418">Kinase</keyword>
<dbReference type="PIRSF" id="PIRSF000853">
    <property type="entry name" value="PPDK"/>
    <property type="match status" value="1"/>
</dbReference>
<dbReference type="Gene3D" id="1.10.189.10">
    <property type="entry name" value="Pyruvate Phosphate Dikinase, domain 2"/>
    <property type="match status" value="1"/>
</dbReference>
<dbReference type="Proteomes" id="UP000198977">
    <property type="component" value="Unassembled WGS sequence"/>
</dbReference>
<dbReference type="STRING" id="74348.SAMN04488523_10648"/>
<sequence length="860" mass="92744">MLHPNLKDAAVQNDPHTTLVTETAPIANDTHGGRAKCLQRLVRLHLPVPHTVALSFDAVARIGKGNLPDVQAVVGQFPAGTLLCVRPSSQDPDWGGPGAVLNIGINDTRFEALCKTIGEKPAAALYTRFVQAYAVGVARLDPDMFDDVKGDGRLALQASLSAYEAETEEEFPQDPATQLAAVLRSMARAWDGTSARLLRQAKGAPADAGLGLVVQQMVFGVGTGQCGAGVLQLVDSDTGLPQITGRYLSQSQGRDALEGDAAALYLTCDPRGPSFEELVPEAFAELTAHASLMRQRLRAEMQVEFVIEDGKLHILDGVRVSRSSRASVRIAVALADDGIISREEALMRVQPRTLTELLHRQVDPRVKRDRIGRGIPASPGAATGKIVFNATEAQASAARGEPCILVRRETSPEDIRGMHAAQAVITERGGITSHAAVIGRGMGLPCVVGASNMHLNMAKRTITAPDGRVFTTGDEITVDGTKGEILAGAAAMQEAALDDTFTRLMEWAQDCADIGIRANADTPADAQTARNFNAHGIGLCRTEHMFFDPGRLTVMREMIFAATGEDRRAVLERLLPMQRDDFTQLFRIMQGQPVCIRLFDPPLHEFLPADKAGQRELAEALGLPLSQVTRRIESMTEYNPMLGLRGVRLGVTVPEIYEMQARAIFEATIEASRDGEPVVPEIMIPLVSARREVEMVKASVDAIAAAVRSERDATFTYRLGVMVETPRAALRAAEIAPHCAFLSFGTNDLTQMTYGLSRDDAGRFMSDYVQQGVFPEDPFHVLDQDGVGELLQLGAERGRKAQPGITLSICGEHGGNPESIAFCRDAGFDYVSCSPFRVPVARLAAAQLAISHKIGGEDFI</sequence>
<feature type="domain" description="PEP-utilising enzyme C-terminal" evidence="15">
    <location>
        <begin position="500"/>
        <end position="848"/>
    </location>
</feature>
<dbReference type="GO" id="GO:0046872">
    <property type="term" value="F:metal ion binding"/>
    <property type="evidence" value="ECO:0007669"/>
    <property type="project" value="UniProtKB-KW"/>
</dbReference>
<evidence type="ECO:0000256" key="4">
    <source>
        <dbReference type="ARBA" id="ARBA00011994"/>
    </source>
</evidence>
<organism evidence="16 17">
    <name type="scientific">Sulfitobacter brevis</name>
    <dbReference type="NCBI Taxonomy" id="74348"/>
    <lineage>
        <taxon>Bacteria</taxon>
        <taxon>Pseudomonadati</taxon>
        <taxon>Pseudomonadota</taxon>
        <taxon>Alphaproteobacteria</taxon>
        <taxon>Rhodobacterales</taxon>
        <taxon>Roseobacteraceae</taxon>
        <taxon>Sulfitobacter</taxon>
    </lineage>
</organism>
<evidence type="ECO:0000256" key="10">
    <source>
        <dbReference type="ARBA" id="ARBA00032883"/>
    </source>
</evidence>
<evidence type="ECO:0000256" key="5">
    <source>
        <dbReference type="ARBA" id="ARBA00020138"/>
    </source>
</evidence>
<dbReference type="InterPro" id="IPR000121">
    <property type="entry name" value="PEP_util_C"/>
</dbReference>
<feature type="domain" description="PEP-utilising enzyme mobile" evidence="14">
    <location>
        <begin position="401"/>
        <end position="483"/>
    </location>
</feature>
<proteinExistence type="inferred from homology"/>
<feature type="binding site" evidence="12">
    <location>
        <position position="597"/>
    </location>
    <ligand>
        <name>substrate</name>
    </ligand>
</feature>
<accession>A0A1I1Z480</accession>
<reference evidence="17" key="1">
    <citation type="submission" date="2016-10" db="EMBL/GenBank/DDBJ databases">
        <authorList>
            <person name="Varghese N."/>
            <person name="Submissions S."/>
        </authorList>
    </citation>
    <scope>NUCLEOTIDE SEQUENCE [LARGE SCALE GENOMIC DNA]</scope>
    <source>
        <strain evidence="17">DSM 11443</strain>
    </source>
</reference>
<dbReference type="Gene3D" id="3.30.1490.20">
    <property type="entry name" value="ATP-grasp fold, A domain"/>
    <property type="match status" value="1"/>
</dbReference>
<dbReference type="Gene3D" id="1.20.80.30">
    <property type="match status" value="1"/>
</dbReference>
<dbReference type="InterPro" id="IPR040442">
    <property type="entry name" value="Pyrv_kinase-like_dom_sf"/>
</dbReference>
<evidence type="ECO:0000256" key="9">
    <source>
        <dbReference type="ARBA" id="ARBA00022842"/>
    </source>
</evidence>
<dbReference type="AlphaFoldDB" id="A0A1I1Z480"/>
<feature type="binding site" evidence="12">
    <location>
        <position position="748"/>
    </location>
    <ligand>
        <name>substrate</name>
    </ligand>
</feature>
<evidence type="ECO:0000259" key="15">
    <source>
        <dbReference type="Pfam" id="PF02896"/>
    </source>
</evidence>
<feature type="binding site" evidence="12">
    <location>
        <position position="724"/>
    </location>
    <ligand>
        <name>substrate</name>
    </ligand>
</feature>
<feature type="active site" description="Proton donor" evidence="11">
    <location>
        <position position="810"/>
    </location>
</feature>
<dbReference type="Gene3D" id="3.50.30.10">
    <property type="entry name" value="Phosphohistidine domain"/>
    <property type="match status" value="1"/>
</dbReference>
<evidence type="ECO:0000256" key="1">
    <source>
        <dbReference type="ARBA" id="ARBA00001946"/>
    </source>
</evidence>
<comment type="similarity">
    <text evidence="3">Belongs to the PEP-utilizing enzyme family.</text>
</comment>